<dbReference type="KEGG" id="bbet:F8237_01725"/>
<protein>
    <submittedName>
        <fullName evidence="1">Uncharacterized protein</fullName>
    </submittedName>
</protein>
<dbReference type="EMBL" id="CP044543">
    <property type="protein sequence ID" value="QFI71201.1"/>
    <property type="molecule type" value="Genomic_DNA"/>
</dbReference>
<gene>
    <name evidence="1" type="ORF">F8237_01725</name>
</gene>
<evidence type="ECO:0000313" key="2">
    <source>
        <dbReference type="Proteomes" id="UP000325641"/>
    </source>
</evidence>
<dbReference type="Proteomes" id="UP000325641">
    <property type="component" value="Chromosome"/>
</dbReference>
<reference evidence="2" key="1">
    <citation type="submission" date="2019-10" db="EMBL/GenBank/DDBJ databases">
        <title>Complete Genome Sequence of Bradyrhizobium betae type strain PL7HG1T.</title>
        <authorList>
            <person name="Bromfield E.S.P."/>
            <person name="Cloutier S."/>
        </authorList>
    </citation>
    <scope>NUCLEOTIDE SEQUENCE [LARGE SCALE GENOMIC DNA]</scope>
    <source>
        <strain evidence="2">PL7HG1</strain>
    </source>
</reference>
<dbReference type="RefSeq" id="WP_151642111.1">
    <property type="nucleotide sequence ID" value="NZ_CP044543.1"/>
</dbReference>
<organism evidence="1 2">
    <name type="scientific">Bradyrhizobium betae</name>
    <dbReference type="NCBI Taxonomy" id="244734"/>
    <lineage>
        <taxon>Bacteria</taxon>
        <taxon>Pseudomonadati</taxon>
        <taxon>Pseudomonadota</taxon>
        <taxon>Alphaproteobacteria</taxon>
        <taxon>Hyphomicrobiales</taxon>
        <taxon>Nitrobacteraceae</taxon>
        <taxon>Bradyrhizobium</taxon>
    </lineage>
</organism>
<accession>A0A5P6NYP4</accession>
<evidence type="ECO:0000313" key="1">
    <source>
        <dbReference type="EMBL" id="QFI71201.1"/>
    </source>
</evidence>
<name>A0A5P6NYP4_9BRAD</name>
<sequence length="239" mass="24906">MYLNPVLLPQQTNREDLLRTICLFDDDTGEAIDVSGRVLAAPGDFTAAAWVVTSGAIVTASATQLTIKDYPIGAEMQAVACTVGIGLAIAAGAPVTIADAATGKNTMTGYVTSYAPATGAMVTQVGSAFEFEIRGRHHHEGYGGGYGPSSGIGTDACEAPLISAQLGSGLILIDLGRIEIRIPAATMAKLRHRTYDIAMAAYDGYDSRQLFIGKLPVFGGGTRLMPLQTPNPSNPYGLP</sequence>
<dbReference type="AlphaFoldDB" id="A0A5P6NYP4"/>
<dbReference type="OrthoDB" id="8222322at2"/>
<proteinExistence type="predicted"/>